<sequence>MMRRIAFLRSIEVQQAAPYLDALRDLPDGAEARLFYTDGHCGPEDFPGTAERLKPDITPDELADRLLEWGADGVISLSIPDEHAMRDALVKELLADAGVPVVMTGADATHLLSDKWETKRLLTEHDLVTPEGLLIDGDLLNSRALPVPAYATFLRWKAAQLGYPVLCKPLWDCMGNGISFLAGPEDLDRYLLNPHDGNVVMERCVSGELCSVEILGRPGDYLVQPLCWMGPAGGEPEFAFGQLRYSAPRPAADAAFAPVAEGLTKLCTRLGVHGAVDVDMIYSEGTYHVLEINPRVSGATSLSIAGSSVNTYAQLVKLLDGTWSAAQAAASAHRRLAFQFPVAELTAERLAAARARLNVVRANDFHIGGRTHPNMLITCEFADAPALGAALDELQARHGLTTPDVIAGIKELTARALAERQEEAHRVA</sequence>
<dbReference type="Gene3D" id="3.30.470.20">
    <property type="entry name" value="ATP-grasp fold, B domain"/>
    <property type="match status" value="1"/>
</dbReference>
<dbReference type="AlphaFoldDB" id="L8PE29"/>
<dbReference type="GO" id="GO:0046872">
    <property type="term" value="F:metal ion binding"/>
    <property type="evidence" value="ECO:0007669"/>
    <property type="project" value="InterPro"/>
</dbReference>
<gene>
    <name evidence="3" type="ORF">STVIR_4543</name>
</gene>
<dbReference type="PANTHER" id="PTHR23132">
    <property type="entry name" value="D-ALANINE--D-ALANINE LIGASE"/>
    <property type="match status" value="1"/>
</dbReference>
<dbReference type="EMBL" id="AMLP01000134">
    <property type="protein sequence ID" value="ELS54484.1"/>
    <property type="molecule type" value="Genomic_DNA"/>
</dbReference>
<dbReference type="GO" id="GO:0008716">
    <property type="term" value="F:D-alanine-D-alanine ligase activity"/>
    <property type="evidence" value="ECO:0007669"/>
    <property type="project" value="TreeGrafter"/>
</dbReference>
<dbReference type="PROSITE" id="PS50975">
    <property type="entry name" value="ATP_GRASP"/>
    <property type="match status" value="1"/>
</dbReference>
<dbReference type="PATRIC" id="fig|1160705.3.peg.4494"/>
<dbReference type="SUPFAM" id="SSF56059">
    <property type="entry name" value="Glutathione synthetase ATP-binding domain-like"/>
    <property type="match status" value="1"/>
</dbReference>
<evidence type="ECO:0000313" key="3">
    <source>
        <dbReference type="EMBL" id="ELS54484.1"/>
    </source>
</evidence>
<name>L8PE29_STRVR</name>
<organism evidence="3 4">
    <name type="scientific">Streptomyces viridochromogenes Tue57</name>
    <dbReference type="NCBI Taxonomy" id="1160705"/>
    <lineage>
        <taxon>Bacteria</taxon>
        <taxon>Bacillati</taxon>
        <taxon>Actinomycetota</taxon>
        <taxon>Actinomycetes</taxon>
        <taxon>Kitasatosporales</taxon>
        <taxon>Streptomycetaceae</taxon>
        <taxon>Streptomyces</taxon>
    </lineage>
</organism>
<dbReference type="InterPro" id="IPR003806">
    <property type="entry name" value="ATP-grasp_PylC-type"/>
</dbReference>
<evidence type="ECO:0000259" key="2">
    <source>
        <dbReference type="PROSITE" id="PS50975"/>
    </source>
</evidence>
<reference evidence="3 4" key="1">
    <citation type="journal article" date="2013" name="Genome Announc.">
        <title>Draft Genome Sequence of Streptomyces viridochromogenes Strain Tu57, Producer of Avilamycin.</title>
        <authorList>
            <person name="Gruning B.A."/>
            <person name="Erxleben A."/>
            <person name="Hahnlein A."/>
            <person name="Gunther S."/>
        </authorList>
    </citation>
    <scope>NUCLEOTIDE SEQUENCE [LARGE SCALE GENOMIC DNA]</scope>
    <source>
        <strain evidence="3 4">Tue57</strain>
    </source>
</reference>
<comment type="caution">
    <text evidence="3">The sequence shown here is derived from an EMBL/GenBank/DDBJ whole genome shotgun (WGS) entry which is preliminary data.</text>
</comment>
<feature type="domain" description="ATP-grasp" evidence="2">
    <location>
        <begin position="119"/>
        <end position="320"/>
    </location>
</feature>
<evidence type="ECO:0000256" key="1">
    <source>
        <dbReference type="PROSITE-ProRule" id="PRU00409"/>
    </source>
</evidence>
<proteinExistence type="predicted"/>
<accession>L8PE29</accession>
<dbReference type="Pfam" id="PF02655">
    <property type="entry name" value="ATP-grasp_3"/>
    <property type="match status" value="1"/>
</dbReference>
<protein>
    <recommendedName>
        <fullName evidence="2">ATP-grasp domain-containing protein</fullName>
    </recommendedName>
</protein>
<keyword evidence="1" id="KW-0067">ATP-binding</keyword>
<dbReference type="InterPro" id="IPR011761">
    <property type="entry name" value="ATP-grasp"/>
</dbReference>
<dbReference type="Proteomes" id="UP000011205">
    <property type="component" value="Unassembled WGS sequence"/>
</dbReference>
<dbReference type="PANTHER" id="PTHR23132:SF14">
    <property type="entry name" value="ATP-GRASP DOMAIN-CONTAINING PROTEIN"/>
    <property type="match status" value="1"/>
</dbReference>
<dbReference type="GO" id="GO:0005524">
    <property type="term" value="F:ATP binding"/>
    <property type="evidence" value="ECO:0007669"/>
    <property type="project" value="UniProtKB-UniRule"/>
</dbReference>
<keyword evidence="1" id="KW-0547">Nucleotide-binding</keyword>
<evidence type="ECO:0000313" key="4">
    <source>
        <dbReference type="Proteomes" id="UP000011205"/>
    </source>
</evidence>